<name>A0A6J6PZN7_9ZZZZ</name>
<organism evidence="2">
    <name type="scientific">freshwater metagenome</name>
    <dbReference type="NCBI Taxonomy" id="449393"/>
    <lineage>
        <taxon>unclassified sequences</taxon>
        <taxon>metagenomes</taxon>
        <taxon>ecological metagenomes</taxon>
    </lineage>
</organism>
<gene>
    <name evidence="2" type="ORF">UFOPK2582_01095</name>
</gene>
<protein>
    <submittedName>
        <fullName evidence="2">Unannotated protein</fullName>
    </submittedName>
</protein>
<reference evidence="2" key="1">
    <citation type="submission" date="2020-05" db="EMBL/GenBank/DDBJ databases">
        <authorList>
            <person name="Chiriac C."/>
            <person name="Salcher M."/>
            <person name="Ghai R."/>
            <person name="Kavagutti S V."/>
        </authorList>
    </citation>
    <scope>NUCLEOTIDE SEQUENCE</scope>
</reference>
<feature type="region of interest" description="Disordered" evidence="1">
    <location>
        <begin position="22"/>
        <end position="73"/>
    </location>
</feature>
<dbReference type="EMBL" id="CAEZXS010000130">
    <property type="protein sequence ID" value="CAB4704279.1"/>
    <property type="molecule type" value="Genomic_DNA"/>
</dbReference>
<evidence type="ECO:0000313" key="2">
    <source>
        <dbReference type="EMBL" id="CAB4704279.1"/>
    </source>
</evidence>
<dbReference type="AlphaFoldDB" id="A0A6J6PZN7"/>
<evidence type="ECO:0000256" key="1">
    <source>
        <dbReference type="SAM" id="MobiDB-lite"/>
    </source>
</evidence>
<proteinExistence type="predicted"/>
<sequence length="73" mass="8091">MCRSVQDADLFVDSQVLHRDTHPPVLTRTESQVPQVAQYRGGSRAGRHPEHAVRRSPQPLQNSLGPAAWLLPA</sequence>
<accession>A0A6J6PZN7</accession>